<proteinExistence type="predicted"/>
<keyword evidence="2" id="KW-1185">Reference proteome</keyword>
<evidence type="ECO:0000313" key="1">
    <source>
        <dbReference type="EMBL" id="KAI6649948.1"/>
    </source>
</evidence>
<sequence>MALDLKVSRCAMTKIVKRDLGMSSFKSKKVHSLFQLVKEKKGCKMQRCVGLVRCGNLERILFSDENIFNIQEATNVQNDRILASSPSKVVKKFRYVSRIQDPKSVMIWAGVSKMGRTPLVL</sequence>
<dbReference type="PANTHER" id="PTHR46068">
    <property type="entry name" value="PROTEIN CBG27172"/>
    <property type="match status" value="1"/>
</dbReference>
<gene>
    <name evidence="1" type="ORF">LOD99_6312</name>
</gene>
<organism evidence="1 2">
    <name type="scientific">Oopsacas minuta</name>
    <dbReference type="NCBI Taxonomy" id="111878"/>
    <lineage>
        <taxon>Eukaryota</taxon>
        <taxon>Metazoa</taxon>
        <taxon>Porifera</taxon>
        <taxon>Hexactinellida</taxon>
        <taxon>Hexasterophora</taxon>
        <taxon>Lyssacinosida</taxon>
        <taxon>Leucopsacidae</taxon>
        <taxon>Oopsacas</taxon>
    </lineage>
</organism>
<dbReference type="Gene3D" id="3.30.420.10">
    <property type="entry name" value="Ribonuclease H-like superfamily/Ribonuclease H"/>
    <property type="match status" value="1"/>
</dbReference>
<dbReference type="EMBL" id="JAKMXF010000316">
    <property type="protein sequence ID" value="KAI6649948.1"/>
    <property type="molecule type" value="Genomic_DNA"/>
</dbReference>
<protein>
    <submittedName>
        <fullName evidence="1">Transposase</fullName>
    </submittedName>
</protein>
<dbReference type="InterPro" id="IPR036397">
    <property type="entry name" value="RNaseH_sf"/>
</dbReference>
<accession>A0AAV7JLV4</accession>
<reference evidence="1 2" key="1">
    <citation type="journal article" date="2023" name="BMC Biol.">
        <title>The compact genome of the sponge Oopsacas minuta (Hexactinellida) is lacking key metazoan core genes.</title>
        <authorList>
            <person name="Santini S."/>
            <person name="Schenkelaars Q."/>
            <person name="Jourda C."/>
            <person name="Duchesne M."/>
            <person name="Belahbib H."/>
            <person name="Rocher C."/>
            <person name="Selva M."/>
            <person name="Riesgo A."/>
            <person name="Vervoort M."/>
            <person name="Leys S.P."/>
            <person name="Kodjabachian L."/>
            <person name="Le Bivic A."/>
            <person name="Borchiellini C."/>
            <person name="Claverie J.M."/>
            <person name="Renard E."/>
        </authorList>
    </citation>
    <scope>NUCLEOTIDE SEQUENCE [LARGE SCALE GENOMIC DNA]</scope>
    <source>
        <strain evidence="1">SPO-2</strain>
    </source>
</reference>
<dbReference type="AlphaFoldDB" id="A0AAV7JLV4"/>
<dbReference type="Proteomes" id="UP001165289">
    <property type="component" value="Unassembled WGS sequence"/>
</dbReference>
<comment type="caution">
    <text evidence="1">The sequence shown here is derived from an EMBL/GenBank/DDBJ whole genome shotgun (WGS) entry which is preliminary data.</text>
</comment>
<dbReference type="GO" id="GO:0003676">
    <property type="term" value="F:nucleic acid binding"/>
    <property type="evidence" value="ECO:0007669"/>
    <property type="project" value="InterPro"/>
</dbReference>
<evidence type="ECO:0000313" key="2">
    <source>
        <dbReference type="Proteomes" id="UP001165289"/>
    </source>
</evidence>
<name>A0AAV7JLV4_9METZ</name>
<dbReference type="PANTHER" id="PTHR46068:SF1">
    <property type="entry name" value="TRANSPOSASE IS30-LIKE HTH DOMAIN-CONTAINING PROTEIN"/>
    <property type="match status" value="1"/>
</dbReference>